<evidence type="ECO:0000256" key="7">
    <source>
        <dbReference type="ARBA" id="ARBA00022729"/>
    </source>
</evidence>
<evidence type="ECO:0000256" key="8">
    <source>
        <dbReference type="ARBA" id="ARBA00022824"/>
    </source>
</evidence>
<dbReference type="PANTHER" id="PTHR21049">
    <property type="entry name" value="RIBOPHORIN I"/>
    <property type="match status" value="1"/>
</dbReference>
<evidence type="ECO:0000256" key="4">
    <source>
        <dbReference type="ARBA" id="ARBA00008905"/>
    </source>
</evidence>
<keyword evidence="9" id="KW-1133">Transmembrane helix</keyword>
<evidence type="ECO:0000313" key="12">
    <source>
        <dbReference type="EMBL" id="KAK4027055.1"/>
    </source>
</evidence>
<evidence type="ECO:0000256" key="11">
    <source>
        <dbReference type="ARBA" id="ARBA00029913"/>
    </source>
</evidence>
<dbReference type="InterPro" id="IPR007676">
    <property type="entry name" value="Ribophorin_I"/>
</dbReference>
<dbReference type="EMBL" id="JAOYFB010000038">
    <property type="protein sequence ID" value="KAK4027055.1"/>
    <property type="molecule type" value="Genomic_DNA"/>
</dbReference>
<evidence type="ECO:0000256" key="9">
    <source>
        <dbReference type="ARBA" id="ARBA00022989"/>
    </source>
</evidence>
<keyword evidence="8" id="KW-0256">Endoplasmic reticulum</keyword>
<dbReference type="Proteomes" id="UP001234178">
    <property type="component" value="Unassembled WGS sequence"/>
</dbReference>
<evidence type="ECO:0000256" key="2">
    <source>
        <dbReference type="ARBA" id="ARBA00004115"/>
    </source>
</evidence>
<name>A0ABR0APQ5_9CRUS</name>
<organism evidence="12 13">
    <name type="scientific">Daphnia magna</name>
    <dbReference type="NCBI Taxonomy" id="35525"/>
    <lineage>
        <taxon>Eukaryota</taxon>
        <taxon>Metazoa</taxon>
        <taxon>Ecdysozoa</taxon>
        <taxon>Arthropoda</taxon>
        <taxon>Crustacea</taxon>
        <taxon>Branchiopoda</taxon>
        <taxon>Diplostraca</taxon>
        <taxon>Cladocera</taxon>
        <taxon>Anomopoda</taxon>
        <taxon>Daphniidae</taxon>
        <taxon>Daphnia</taxon>
    </lineage>
</organism>
<evidence type="ECO:0000256" key="6">
    <source>
        <dbReference type="ARBA" id="ARBA00022692"/>
    </source>
</evidence>
<keyword evidence="6" id="KW-0812">Transmembrane</keyword>
<gene>
    <name evidence="12" type="ORF">OUZ56_016074</name>
</gene>
<evidence type="ECO:0000256" key="3">
    <source>
        <dbReference type="ARBA" id="ARBA00004922"/>
    </source>
</evidence>
<evidence type="ECO:0000256" key="1">
    <source>
        <dbReference type="ARBA" id="ARBA00002791"/>
    </source>
</evidence>
<comment type="caution">
    <text evidence="12">The sequence shown here is derived from an EMBL/GenBank/DDBJ whole genome shotgun (WGS) entry which is preliminary data.</text>
</comment>
<keyword evidence="7" id="KW-0732">Signal</keyword>
<keyword evidence="10" id="KW-0472">Membrane</keyword>
<evidence type="ECO:0000256" key="5">
    <source>
        <dbReference type="ARBA" id="ARBA00017611"/>
    </source>
</evidence>
<evidence type="ECO:0000313" key="13">
    <source>
        <dbReference type="Proteomes" id="UP001234178"/>
    </source>
</evidence>
<accession>A0ABR0APQ5</accession>
<sequence length="127" mass="14561">MVEHIRNHYLKRSTLFQAFETQVAKLKSSRDINAFQAAAKNITSDLRAQILDLPSSLKSESPQLNDRVTELQKQDKAYRDFQSTHAQLVERLVSGKINKAQFVDAEALLTKKRDELVEKLNHLINTL</sequence>
<proteinExistence type="inferred from homology"/>
<protein>
    <recommendedName>
        <fullName evidence="5">Dolichyl-diphosphooligosaccharide--protein glycosyltransferase subunit 1</fullName>
    </recommendedName>
    <alternativeName>
        <fullName evidence="11">Ribophorin I</fullName>
    </alternativeName>
</protein>
<keyword evidence="13" id="KW-1185">Reference proteome</keyword>
<comment type="similarity">
    <text evidence="4">Belongs to the OST1 family.</text>
</comment>
<comment type="pathway">
    <text evidence="3">Protein modification; protein glycosylation.</text>
</comment>
<comment type="subcellular location">
    <subcellularLocation>
        <location evidence="2">Endoplasmic reticulum membrane</location>
        <topology evidence="2">Single-pass type I membrane protein</topology>
    </subcellularLocation>
</comment>
<evidence type="ECO:0000256" key="10">
    <source>
        <dbReference type="ARBA" id="ARBA00023136"/>
    </source>
</evidence>
<dbReference type="PANTHER" id="PTHR21049:SF0">
    <property type="entry name" value="DOLICHYL-DIPHOSPHOOLIGOSACCHARIDE--PROTEIN GLYCOSYLTRANSFERASE SUBUNIT 1"/>
    <property type="match status" value="1"/>
</dbReference>
<comment type="function">
    <text evidence="1">Subunit of the oligosaccharyl transferase (OST) complex that catalyzes the initial transfer of a defined glycan (Glc(3)Man(9)GlcNAc(2) in eukaryotes) from the lipid carrier dolichol-pyrophosphate to an asparagine residue within an Asn-X-Ser/Thr consensus motif in nascent polypeptide chains, the first step in protein N-glycosylation. N-glycosylation occurs cotranslationally and the complex associates with the Sec61 complex at the channel-forming translocon complex that mediates protein translocation across the endoplasmic reticulum (ER). All subunits are required for a maximal enzyme activity.</text>
</comment>
<reference evidence="12 13" key="1">
    <citation type="journal article" date="2023" name="Nucleic Acids Res.">
        <title>The hologenome of Daphnia magna reveals possible DNA methylation and microbiome-mediated evolution of the host genome.</title>
        <authorList>
            <person name="Chaturvedi A."/>
            <person name="Li X."/>
            <person name="Dhandapani V."/>
            <person name="Marshall H."/>
            <person name="Kissane S."/>
            <person name="Cuenca-Cambronero M."/>
            <person name="Asole G."/>
            <person name="Calvet F."/>
            <person name="Ruiz-Romero M."/>
            <person name="Marangio P."/>
            <person name="Guigo R."/>
            <person name="Rago D."/>
            <person name="Mirbahai L."/>
            <person name="Eastwood N."/>
            <person name="Colbourne J.K."/>
            <person name="Zhou J."/>
            <person name="Mallon E."/>
            <person name="Orsini L."/>
        </authorList>
    </citation>
    <scope>NUCLEOTIDE SEQUENCE [LARGE SCALE GENOMIC DNA]</scope>
    <source>
        <strain evidence="12">LRV0_1</strain>
    </source>
</reference>